<dbReference type="SMART" id="SM00028">
    <property type="entry name" value="TPR"/>
    <property type="match status" value="4"/>
</dbReference>
<dbReference type="SMART" id="SM00382">
    <property type="entry name" value="AAA"/>
    <property type="match status" value="1"/>
</dbReference>
<dbReference type="Gene3D" id="1.25.40.10">
    <property type="entry name" value="Tetratricopeptide repeat domain"/>
    <property type="match status" value="1"/>
</dbReference>
<sequence length="934" mass="105254">MSDHDGHTTDECALGMSTDFGAQSMPSAIAFADMFKSALAPVLGQLTSLNENVSSVVLNGQDDSDEDGETASNDGPAKTIEMDADLSALLASAGKDDNNEATPGEDLLKELAQNLTVSEKTSPPIREGLAAIFNTLLSEKIGDERLKAKLDKYSPPENVQGLRTPLAGNELSHISSTGIANAAFEDKWNKIASSLEALEMSVQRKKHVEKMEALKNDPIDHDVRWRLEEQPKIWERVREQEKIDTTIFSPRSCLPDKISEENIFGRDKEIKQIKDMVVKGDPVVLITGGPGFGKTTVATAAAHEMVKTENDRIVLFCSLSSTKSLNEVATEMIHSCGAVQTNLPENPVQWLKNWSKQIQTQVTFVLDNADDILDSDDRTSFHNLMYSLRMLSEQKVTYVITTRKSFEDPKLQTNEVRLNPLSTEEAERILVSRVYDQNVRKRLCKTDEIVELCGCVPLALCVVGSLLLDYSEEKLIKNLKDQPFKVLEDDQLSVGKAIKTSFDLLTVDEQCALVLMSVFPGSFDSDAAEVIVEACASSETLPISILRSLKNRSLVEQPSSQRYQLHSLIKAFAKNVGRSASSLAKGEKVACAHYMSRLAENADCYWGKDTCKQSLDSFNEDRHNFEHFLQAFAQWRVYTQFLQKMLEANATEINPVHKVELLCLLGHEMRKVGEGEKYKNSMEEAHKLYSKNKTEFDEYALSEVIYLNGYARYLSEENLPTESKKVRKDALKICHKKLPNHPERAITLLFAGRHDKRLKKFDKAEKKLSEALNLLKGCLGKHLMTAQCLKDIADLKFNEDNGSSAVDYYKQSLEMMERLGMDGHKETILTLKNFGSRQKSNGNYEEARALLERAERVAERELEKDHMWKVRVKTELAFVFHDEGKEDQMIETLQNALEMCSRLGKSYKDLGNKHLIREVLNRHPNKFPMDTYPR</sequence>
<dbReference type="GO" id="GO:0043531">
    <property type="term" value="F:ADP binding"/>
    <property type="evidence" value="ECO:0007669"/>
    <property type="project" value="InterPro"/>
</dbReference>
<feature type="coiled-coil region" evidence="1">
    <location>
        <begin position="837"/>
        <end position="864"/>
    </location>
</feature>
<dbReference type="Pfam" id="PF18738">
    <property type="entry name" value="HEPN_DZIP3"/>
    <property type="match status" value="1"/>
</dbReference>
<dbReference type="Pfam" id="PF13424">
    <property type="entry name" value="TPR_12"/>
    <property type="match status" value="1"/>
</dbReference>
<evidence type="ECO:0000256" key="2">
    <source>
        <dbReference type="SAM" id="MobiDB-lite"/>
    </source>
</evidence>
<evidence type="ECO:0000259" key="3">
    <source>
        <dbReference type="SMART" id="SM00382"/>
    </source>
</evidence>
<dbReference type="PRINTS" id="PR00364">
    <property type="entry name" value="DISEASERSIST"/>
</dbReference>
<keyword evidence="1" id="KW-0175">Coiled coil</keyword>
<dbReference type="Gene3D" id="3.40.50.300">
    <property type="entry name" value="P-loop containing nucleotide triphosphate hydrolases"/>
    <property type="match status" value="1"/>
</dbReference>
<dbReference type="InterPro" id="IPR027417">
    <property type="entry name" value="P-loop_NTPase"/>
</dbReference>
<name>A0A2B4SFM8_STYPI</name>
<evidence type="ECO:0000256" key="1">
    <source>
        <dbReference type="SAM" id="Coils"/>
    </source>
</evidence>
<evidence type="ECO:0000313" key="4">
    <source>
        <dbReference type="EMBL" id="PFX27909.1"/>
    </source>
</evidence>
<evidence type="ECO:0000313" key="5">
    <source>
        <dbReference type="Proteomes" id="UP000225706"/>
    </source>
</evidence>
<organism evidence="4 5">
    <name type="scientific">Stylophora pistillata</name>
    <name type="common">Smooth cauliflower coral</name>
    <dbReference type="NCBI Taxonomy" id="50429"/>
    <lineage>
        <taxon>Eukaryota</taxon>
        <taxon>Metazoa</taxon>
        <taxon>Cnidaria</taxon>
        <taxon>Anthozoa</taxon>
        <taxon>Hexacorallia</taxon>
        <taxon>Scleractinia</taxon>
        <taxon>Astrocoeniina</taxon>
        <taxon>Pocilloporidae</taxon>
        <taxon>Stylophora</taxon>
    </lineage>
</organism>
<proteinExistence type="predicted"/>
<protein>
    <submittedName>
        <fullName evidence="4">Putative disease resistance protein RGA1</fullName>
    </submittedName>
</protein>
<gene>
    <name evidence="4" type="primary">RGA1</name>
    <name evidence="4" type="ORF">AWC38_SpisGene7401</name>
</gene>
<dbReference type="SUPFAM" id="SSF48452">
    <property type="entry name" value="TPR-like"/>
    <property type="match status" value="1"/>
</dbReference>
<dbReference type="PANTHER" id="PTHR47691:SF3">
    <property type="entry name" value="HTH-TYPE TRANSCRIPTIONAL REGULATOR RV0890C-RELATED"/>
    <property type="match status" value="1"/>
</dbReference>
<dbReference type="InterPro" id="IPR019734">
    <property type="entry name" value="TPR_rpt"/>
</dbReference>
<feature type="region of interest" description="Disordered" evidence="2">
    <location>
        <begin position="58"/>
        <end position="78"/>
    </location>
</feature>
<keyword evidence="5" id="KW-1185">Reference proteome</keyword>
<dbReference type="Pfam" id="PF13401">
    <property type="entry name" value="AAA_22"/>
    <property type="match status" value="1"/>
</dbReference>
<reference evidence="5" key="1">
    <citation type="journal article" date="2017" name="bioRxiv">
        <title>Comparative analysis of the genomes of Stylophora pistillata and Acropora digitifera provides evidence for extensive differences between species of corals.</title>
        <authorList>
            <person name="Voolstra C.R."/>
            <person name="Li Y."/>
            <person name="Liew Y.J."/>
            <person name="Baumgarten S."/>
            <person name="Zoccola D."/>
            <person name="Flot J.-F."/>
            <person name="Tambutte S."/>
            <person name="Allemand D."/>
            <person name="Aranda M."/>
        </authorList>
    </citation>
    <scope>NUCLEOTIDE SEQUENCE [LARGE SCALE GENOMIC DNA]</scope>
</reference>
<comment type="caution">
    <text evidence="4">The sequence shown here is derived from an EMBL/GenBank/DDBJ whole genome shotgun (WGS) entry which is preliminary data.</text>
</comment>
<feature type="domain" description="AAA+ ATPase" evidence="3">
    <location>
        <begin position="280"/>
        <end position="444"/>
    </location>
</feature>
<dbReference type="SUPFAM" id="SSF52540">
    <property type="entry name" value="P-loop containing nucleoside triphosphate hydrolases"/>
    <property type="match status" value="1"/>
</dbReference>
<dbReference type="Gene3D" id="1.10.8.430">
    <property type="entry name" value="Helical domain of apoptotic protease-activating factors"/>
    <property type="match status" value="1"/>
</dbReference>
<dbReference type="InterPro" id="IPR042197">
    <property type="entry name" value="Apaf_helical"/>
</dbReference>
<dbReference type="InterPro" id="IPR049945">
    <property type="entry name" value="AAA_22"/>
</dbReference>
<dbReference type="PANTHER" id="PTHR47691">
    <property type="entry name" value="REGULATOR-RELATED"/>
    <property type="match status" value="1"/>
</dbReference>
<dbReference type="InterPro" id="IPR041249">
    <property type="entry name" value="HEPN_DZIP3"/>
</dbReference>
<dbReference type="Proteomes" id="UP000225706">
    <property type="component" value="Unassembled WGS sequence"/>
</dbReference>
<accession>A0A2B4SFM8</accession>
<dbReference type="AlphaFoldDB" id="A0A2B4SFM8"/>
<dbReference type="EMBL" id="LSMT01000093">
    <property type="protein sequence ID" value="PFX27909.1"/>
    <property type="molecule type" value="Genomic_DNA"/>
</dbReference>
<dbReference type="InterPro" id="IPR011990">
    <property type="entry name" value="TPR-like_helical_dom_sf"/>
</dbReference>
<dbReference type="OrthoDB" id="10457369at2759"/>
<dbReference type="InterPro" id="IPR003593">
    <property type="entry name" value="AAA+_ATPase"/>
</dbReference>